<sequence>MCFNKNFPASQRDRNSIGGHIDLTFDSGALRYDKKDNEYYLLNTKCETIGNKNVDTGGLLHGFLKGFKLSTDVDNSLPMISVSQLARDYPNIFDGFKCQVHWGGRVFVATKDPEVDIQTEKTITRQIRSYNAEQKDNTNYSAFGGLKRQGEDRSDEDSDHSGPVPPPSINYPVPTNTHIPRVRVQHTQKPVNLKWKKVCHVPNVRDYWSDYLGFSPIYEAMTQKRFEQIRQFLHFNNNEKMFPKDHVNHDRLHKIRPLGDYLNAKFSSIPYRRDLALDEQLCATKTRNYLKQYLPMKPHKWGFKLFRLQNEEDLGSSANVVIRLTREVPTNANYRVYFDNYYTSIPLMAALYQKGILSVGTIRRNGIPNCRLPDEKFFKKQIRGTAYEYITSYKEAPLSNVVWKDNKLVTLMSTYCGIEPKSSIERFDKKSKTKTTVECPFIIKEYNRFMGGVDTLDSLIGRNKIQMRSRKWFVRLFYHLLDLTTVNSWLLYKRVKEEKMEPVKYTLADWRKELAFCLTKTGVIRKSRGRPSLLEAELQNVKKRRPTTSTPKDVRKDMLGHWPRFQDKKGRCKIPHCTGTTFWMCSKCKQYLCQTKDKQCFEDYHSNNSDSEDDPSPVLKKKKSLVIKESDIESSSMETLSNSETIGHHKHRKQKYRSHWESIQEFKGWLKPVENNNFKAKCINAPPKSTLMMTNFTSFEKDDLDKDVKIAEIKLTGYLAEHNISFNSIEHLEGLLKSIFPDSKICQKIKLKRTKATNSNVIGFSSDGCNAMFGKNNSVVGRFYARFPGIYTMKCICHSLHLVASEACKKLPRSCEDLARNVYSFFSHSAKRQSDFVQFQAFVEVKIHKILHPSQTRWLSLTTVVTRILEQWEALSPKTALSMEMRSKYPSILSLASKIKRIAGDDEIFLQELDNQWRKLPLTHFSININTEIEPDKFWAKVAVFKDSDSDDPECSFFLCFKSLIIAPLKCGL</sequence>
<dbReference type="OrthoDB" id="6625073at2759"/>
<dbReference type="Proteomes" id="UP000694846">
    <property type="component" value="Unplaced"/>
</dbReference>
<dbReference type="Pfam" id="PF13843">
    <property type="entry name" value="DDE_Tnp_1_7"/>
    <property type="match status" value="2"/>
</dbReference>
<evidence type="ECO:0000256" key="1">
    <source>
        <dbReference type="SAM" id="MobiDB-lite"/>
    </source>
</evidence>
<accession>A0A8B8FAK9</accession>
<organism evidence="3 4">
    <name type="scientific">Sipha flava</name>
    <name type="common">yellow sugarcane aphid</name>
    <dbReference type="NCBI Taxonomy" id="143950"/>
    <lineage>
        <taxon>Eukaryota</taxon>
        <taxon>Metazoa</taxon>
        <taxon>Ecdysozoa</taxon>
        <taxon>Arthropoda</taxon>
        <taxon>Hexapoda</taxon>
        <taxon>Insecta</taxon>
        <taxon>Pterygota</taxon>
        <taxon>Neoptera</taxon>
        <taxon>Paraneoptera</taxon>
        <taxon>Hemiptera</taxon>
        <taxon>Sternorrhyncha</taxon>
        <taxon>Aphidomorpha</taxon>
        <taxon>Aphidoidea</taxon>
        <taxon>Aphididae</taxon>
        <taxon>Sipha</taxon>
    </lineage>
</organism>
<feature type="domain" description="PiggyBac transposable element-derived protein" evidence="2">
    <location>
        <begin position="198"/>
        <end position="308"/>
    </location>
</feature>
<evidence type="ECO:0000313" key="4">
    <source>
        <dbReference type="RefSeq" id="XP_025407437.1"/>
    </source>
</evidence>
<gene>
    <name evidence="4" type="primary">LOC112681392</name>
</gene>
<evidence type="ECO:0000259" key="2">
    <source>
        <dbReference type="Pfam" id="PF13843"/>
    </source>
</evidence>
<feature type="region of interest" description="Disordered" evidence="1">
    <location>
        <begin position="138"/>
        <end position="175"/>
    </location>
</feature>
<dbReference type="GeneID" id="112681392"/>
<dbReference type="SUPFAM" id="SSF53098">
    <property type="entry name" value="Ribonuclease H-like"/>
    <property type="match status" value="1"/>
</dbReference>
<dbReference type="RefSeq" id="XP_025407437.1">
    <property type="nucleotide sequence ID" value="XM_025551652.1"/>
</dbReference>
<name>A0A8B8FAK9_9HEMI</name>
<proteinExistence type="predicted"/>
<reference evidence="4" key="1">
    <citation type="submission" date="2025-08" db="UniProtKB">
        <authorList>
            <consortium name="RefSeq"/>
        </authorList>
    </citation>
    <scope>IDENTIFICATION</scope>
    <source>
        <tissue evidence="4">Whole body</tissue>
    </source>
</reference>
<dbReference type="InterPro" id="IPR012337">
    <property type="entry name" value="RNaseH-like_sf"/>
</dbReference>
<evidence type="ECO:0000313" key="3">
    <source>
        <dbReference type="Proteomes" id="UP000694846"/>
    </source>
</evidence>
<protein>
    <submittedName>
        <fullName evidence="4">Uncharacterized protein LOC112681392</fullName>
    </submittedName>
</protein>
<dbReference type="PANTHER" id="PTHR47272:SF1">
    <property type="entry name" value="PIGGYBAC TRANSPOSABLE ELEMENT-DERIVED PROTEIN 3-LIKE"/>
    <property type="match status" value="1"/>
</dbReference>
<feature type="domain" description="PiggyBac transposable element-derived protein" evidence="2">
    <location>
        <begin position="309"/>
        <end position="489"/>
    </location>
</feature>
<dbReference type="AlphaFoldDB" id="A0A8B8FAK9"/>
<dbReference type="InterPro" id="IPR029526">
    <property type="entry name" value="PGBD"/>
</dbReference>
<dbReference type="PANTHER" id="PTHR47272">
    <property type="entry name" value="DDE_TNP_1_7 DOMAIN-CONTAINING PROTEIN"/>
    <property type="match status" value="1"/>
</dbReference>
<keyword evidence="3" id="KW-1185">Reference proteome</keyword>